<gene>
    <name evidence="6" type="ORF">GBAR_LOCUS25299</name>
</gene>
<dbReference type="Pfam" id="PF01048">
    <property type="entry name" value="PNP_UDP_1"/>
    <property type="match status" value="1"/>
</dbReference>
<dbReference type="GO" id="GO:0005634">
    <property type="term" value="C:nucleus"/>
    <property type="evidence" value="ECO:0007669"/>
    <property type="project" value="UniProtKB-SubCell"/>
</dbReference>
<feature type="binding site" evidence="4">
    <location>
        <begin position="88"/>
        <end position="89"/>
    </location>
    <ligand>
        <name>phosphate</name>
        <dbReference type="ChEBI" id="CHEBI:43474"/>
    </ligand>
</feature>
<feature type="site" description="Important for substrate specificity" evidence="4">
    <location>
        <position position="151"/>
    </location>
</feature>
<evidence type="ECO:0000256" key="3">
    <source>
        <dbReference type="ARBA" id="ARBA00022726"/>
    </source>
</evidence>
<dbReference type="Gene3D" id="3.40.50.1580">
    <property type="entry name" value="Nucleoside phosphorylase domain"/>
    <property type="match status" value="2"/>
</dbReference>
<reference evidence="6" key="1">
    <citation type="submission" date="2023-03" db="EMBL/GenBank/DDBJ databases">
        <authorList>
            <person name="Steffen K."/>
            <person name="Cardenas P."/>
        </authorList>
    </citation>
    <scope>NUCLEOTIDE SEQUENCE</scope>
</reference>
<dbReference type="EC" id="2.4.2.28" evidence="4"/>
<keyword evidence="4" id="KW-0963">Cytoplasm</keyword>
<feature type="binding site" evidence="4">
    <location>
        <position position="171"/>
    </location>
    <ligand>
        <name>phosphate</name>
        <dbReference type="ChEBI" id="CHEBI:43474"/>
    </ligand>
</feature>
<protein>
    <recommendedName>
        <fullName evidence="4">S-methyl-5'-thioadenosine phosphorylase</fullName>
        <ecNumber evidence="4">2.4.2.28</ecNumber>
    </recommendedName>
    <alternativeName>
        <fullName evidence="4">5'-methylthioadenosine phosphorylase</fullName>
        <shortName evidence="4">MTA phosphorylase</shortName>
        <shortName evidence="4">MTAP</shortName>
        <shortName evidence="4">MTAPase</shortName>
    </alternativeName>
</protein>
<dbReference type="CDD" id="cd09010">
    <property type="entry name" value="MTAP_SsMTAPII_like_MTIP"/>
    <property type="match status" value="1"/>
</dbReference>
<sequence length="272" mass="29448">MSQSVVLGVIGGSGLYHIEGVETVAEHRLDTPFGAPSDAIVEARIGDRTVHFLPRHGRGHRLLPAEVPARANIHALKQLGVNHVLAISACGIMQEAIRPGDMIVPDQIFDRTRGQRPSTFFGDGIAGHVIRRVPTSTRGGTYLCMEGPAFSTRAESHFYRNAVDAAVIGMTALPEAKLAREAEMCYALLATGTDYDCWHEEEEDVTVDQVLAVLQANSALAKQIVSEVATRLSAESACPCLRAAERAIITDPAVIPPEAKERLRVLYGKYLD</sequence>
<dbReference type="GO" id="GO:0006166">
    <property type="term" value="P:purine ribonucleoside salvage"/>
    <property type="evidence" value="ECO:0007669"/>
    <property type="project" value="UniProtKB-KW"/>
</dbReference>
<evidence type="ECO:0000256" key="4">
    <source>
        <dbReference type="HAMAP-Rule" id="MF_03155"/>
    </source>
</evidence>
<keyword evidence="2 4" id="KW-0808">Transferase</keyword>
<evidence type="ECO:0000256" key="2">
    <source>
        <dbReference type="ARBA" id="ARBA00022679"/>
    </source>
</evidence>
<comment type="function">
    <text evidence="4">Catalyzes the reversible phosphorylation of S-methyl-5'-thioadenosine (MTA) to adenine and 5-methylthioribose-1-phosphate. Involved in the breakdown of MTA, a major by-product of polyamine biosynthesis. Responsible for the first step in the methionine salvage pathway after MTA has been generated from S-adenosylmethionine. Has broad substrate specificity with 6-aminopurine nucleosides as preferred substrates.</text>
</comment>
<dbReference type="InterPro" id="IPR010044">
    <property type="entry name" value="MTAP"/>
</dbReference>
<dbReference type="SUPFAM" id="SSF53167">
    <property type="entry name" value="Purine and uridine phosphorylases"/>
    <property type="match status" value="1"/>
</dbReference>
<dbReference type="AlphaFoldDB" id="A0AA35TDU1"/>
<dbReference type="GO" id="GO:0017061">
    <property type="term" value="F:S-methyl-5-thioadenosine phosphorylase activity"/>
    <property type="evidence" value="ECO:0007669"/>
    <property type="project" value="UniProtKB-UniRule"/>
</dbReference>
<evidence type="ECO:0000313" key="6">
    <source>
        <dbReference type="EMBL" id="CAI8045738.1"/>
    </source>
</evidence>
<feature type="binding site" evidence="4">
    <location>
        <begin position="194"/>
        <end position="196"/>
    </location>
    <ligand>
        <name>substrate</name>
    </ligand>
</feature>
<organism evidence="6 7">
    <name type="scientific">Geodia barretti</name>
    <name type="common">Barrett's horny sponge</name>
    <dbReference type="NCBI Taxonomy" id="519541"/>
    <lineage>
        <taxon>Eukaryota</taxon>
        <taxon>Metazoa</taxon>
        <taxon>Porifera</taxon>
        <taxon>Demospongiae</taxon>
        <taxon>Heteroscleromorpha</taxon>
        <taxon>Tetractinellida</taxon>
        <taxon>Astrophorina</taxon>
        <taxon>Geodiidae</taxon>
        <taxon>Geodia</taxon>
    </lineage>
</organism>
<comment type="subunit">
    <text evidence="4">Homotrimer.</text>
</comment>
<dbReference type="EMBL" id="CASHTH010003504">
    <property type="protein sequence ID" value="CAI8045738.1"/>
    <property type="molecule type" value="Genomic_DNA"/>
</dbReference>
<keyword evidence="7" id="KW-1185">Reference proteome</keyword>
<dbReference type="GO" id="GO:0019509">
    <property type="term" value="P:L-methionine salvage from methylthioadenosine"/>
    <property type="evidence" value="ECO:0007669"/>
    <property type="project" value="UniProtKB-UniRule"/>
</dbReference>
<comment type="caution">
    <text evidence="6">The sequence shown here is derived from an EMBL/GenBank/DDBJ whole genome shotgun (WGS) entry which is preliminary data.</text>
</comment>
<comment type="similarity">
    <text evidence="4">Belongs to the PNP/MTAP phosphorylase family. MTAP subfamily.</text>
</comment>
<evidence type="ECO:0000259" key="5">
    <source>
        <dbReference type="Pfam" id="PF01048"/>
    </source>
</evidence>
<keyword evidence="1 4" id="KW-0328">Glycosyltransferase</keyword>
<evidence type="ECO:0000256" key="1">
    <source>
        <dbReference type="ARBA" id="ARBA00022676"/>
    </source>
</evidence>
<name>A0AA35TDU1_GEOBA</name>
<dbReference type="InterPro" id="IPR000845">
    <property type="entry name" value="Nucleoside_phosphorylase_d"/>
</dbReference>
<dbReference type="Proteomes" id="UP001174909">
    <property type="component" value="Unassembled WGS sequence"/>
</dbReference>
<keyword evidence="4" id="KW-0539">Nucleus</keyword>
<keyword evidence="3 4" id="KW-0660">Purine salvage</keyword>
<accession>A0AA35TDU1</accession>
<feature type="binding site" evidence="4">
    <location>
        <position position="170"/>
    </location>
    <ligand>
        <name>substrate</name>
    </ligand>
</feature>
<feature type="domain" description="Nucleoside phosphorylase" evidence="5">
    <location>
        <begin position="7"/>
        <end position="228"/>
    </location>
</feature>
<feature type="binding site" evidence="4">
    <location>
        <begin position="55"/>
        <end position="56"/>
    </location>
    <ligand>
        <name>phosphate</name>
        <dbReference type="ChEBI" id="CHEBI:43474"/>
    </ligand>
</feature>
<comment type="catalytic activity">
    <reaction evidence="4">
        <text>S-methyl-5'-thioadenosine + phosphate = 5-(methylsulfanyl)-alpha-D-ribose 1-phosphate + adenine</text>
        <dbReference type="Rhea" id="RHEA:11852"/>
        <dbReference type="ChEBI" id="CHEBI:16708"/>
        <dbReference type="ChEBI" id="CHEBI:17509"/>
        <dbReference type="ChEBI" id="CHEBI:43474"/>
        <dbReference type="ChEBI" id="CHEBI:58533"/>
        <dbReference type="EC" id="2.4.2.28"/>
    </reaction>
</comment>
<comment type="subcellular location">
    <subcellularLocation>
        <location evidence="4">Cytoplasm</location>
    </subcellularLocation>
    <subcellularLocation>
        <location evidence="4">Nucleus</location>
    </subcellularLocation>
</comment>
<comment type="pathway">
    <text evidence="4">Amino-acid biosynthesis; L-methionine biosynthesis via salvage pathway; S-methyl-5-thio-alpha-D-ribose 1-phosphate from S-methyl-5'-thioadenosine (phosphorylase route): step 1/1.</text>
</comment>
<dbReference type="InterPro" id="IPR035994">
    <property type="entry name" value="Nucleoside_phosphorylase_sf"/>
</dbReference>
<proteinExistence type="inferred from homology"/>
<dbReference type="GO" id="GO:0005829">
    <property type="term" value="C:cytosol"/>
    <property type="evidence" value="ECO:0007669"/>
    <property type="project" value="TreeGrafter"/>
</dbReference>
<dbReference type="HAMAP" id="MF_01963">
    <property type="entry name" value="MTAP"/>
    <property type="match status" value="1"/>
</dbReference>
<dbReference type="PANTHER" id="PTHR42679">
    <property type="entry name" value="S-METHYL-5'-THIOADENOSINE PHOSPHORYLASE"/>
    <property type="match status" value="1"/>
</dbReference>
<dbReference type="PANTHER" id="PTHR42679:SF2">
    <property type="entry name" value="S-METHYL-5'-THIOADENOSINE PHOSPHORYLASE"/>
    <property type="match status" value="1"/>
</dbReference>
<feature type="binding site" evidence="4">
    <location>
        <position position="13"/>
    </location>
    <ligand>
        <name>phosphate</name>
        <dbReference type="ChEBI" id="CHEBI:43474"/>
    </ligand>
</feature>
<evidence type="ECO:0000313" key="7">
    <source>
        <dbReference type="Proteomes" id="UP001174909"/>
    </source>
</evidence>
<feature type="site" description="Important for substrate specificity" evidence="4">
    <location>
        <position position="207"/>
    </location>
</feature>